<feature type="compositionally biased region" description="Basic and acidic residues" evidence="13">
    <location>
        <begin position="392"/>
        <end position="406"/>
    </location>
</feature>
<gene>
    <name evidence="15" type="ORF">CSUI_008096</name>
</gene>
<evidence type="ECO:0000256" key="6">
    <source>
        <dbReference type="ARBA" id="ARBA00022723"/>
    </source>
</evidence>
<keyword evidence="2 12" id="KW-0489">Methyltransferase</keyword>
<protein>
    <recommendedName>
        <fullName evidence="12">tRNA:m(4)X modification enzyme TRM13</fullName>
        <ecNumber evidence="12">2.1.1.225</ecNumber>
    </recommendedName>
</protein>
<evidence type="ECO:0000256" key="10">
    <source>
        <dbReference type="ARBA" id="ARBA00048635"/>
    </source>
</evidence>
<organism evidence="15 16">
    <name type="scientific">Cystoisospora suis</name>
    <dbReference type="NCBI Taxonomy" id="483139"/>
    <lineage>
        <taxon>Eukaryota</taxon>
        <taxon>Sar</taxon>
        <taxon>Alveolata</taxon>
        <taxon>Apicomplexa</taxon>
        <taxon>Conoidasida</taxon>
        <taxon>Coccidia</taxon>
        <taxon>Eucoccidiorida</taxon>
        <taxon>Eimeriorina</taxon>
        <taxon>Sarcocystidae</taxon>
        <taxon>Cystoisospora</taxon>
    </lineage>
</organism>
<feature type="region of interest" description="Disordered" evidence="13">
    <location>
        <begin position="461"/>
        <end position="525"/>
    </location>
</feature>
<evidence type="ECO:0000256" key="5">
    <source>
        <dbReference type="ARBA" id="ARBA00022694"/>
    </source>
</evidence>
<feature type="compositionally biased region" description="Polar residues" evidence="13">
    <location>
        <begin position="25"/>
        <end position="34"/>
    </location>
</feature>
<comment type="catalytic activity">
    <reaction evidence="10 12">
        <text>cytidine(4) in tRNA(Gly)(GCC) + S-adenosyl-L-methionine = 2'-O-methylcytidine(4) in tRNA(Gly)(GCC) + S-adenosyl-L-homocysteine + H(+)</text>
        <dbReference type="Rhea" id="RHEA:43192"/>
        <dbReference type="Rhea" id="RHEA-COMP:10399"/>
        <dbReference type="Rhea" id="RHEA-COMP:10400"/>
        <dbReference type="ChEBI" id="CHEBI:15378"/>
        <dbReference type="ChEBI" id="CHEBI:57856"/>
        <dbReference type="ChEBI" id="CHEBI:59789"/>
        <dbReference type="ChEBI" id="CHEBI:74495"/>
        <dbReference type="ChEBI" id="CHEBI:82748"/>
        <dbReference type="EC" id="2.1.1.225"/>
    </reaction>
</comment>
<keyword evidence="4 12" id="KW-0949">S-adenosyl-L-methionine</keyword>
<comment type="catalytic activity">
    <reaction evidence="9 12">
        <text>cytidine(4) in tRNA(Pro) + S-adenosyl-L-methionine = 2'-O-methylcytidine(4) in tRNA(Pro) + S-adenosyl-L-homocysteine + H(+)</text>
        <dbReference type="Rhea" id="RHEA:32767"/>
        <dbReference type="Rhea" id="RHEA-COMP:10397"/>
        <dbReference type="Rhea" id="RHEA-COMP:10398"/>
        <dbReference type="ChEBI" id="CHEBI:15378"/>
        <dbReference type="ChEBI" id="CHEBI:57856"/>
        <dbReference type="ChEBI" id="CHEBI:59789"/>
        <dbReference type="ChEBI" id="CHEBI:74495"/>
        <dbReference type="ChEBI" id="CHEBI:82748"/>
        <dbReference type="EC" id="2.1.1.225"/>
    </reaction>
</comment>
<feature type="domain" description="CHHC U11-48K-type" evidence="14">
    <location>
        <begin position="119"/>
        <end position="146"/>
    </location>
</feature>
<feature type="compositionally biased region" description="Basic and acidic residues" evidence="13">
    <location>
        <begin position="903"/>
        <end position="920"/>
    </location>
</feature>
<feature type="compositionally biased region" description="Low complexity" evidence="13">
    <location>
        <begin position="377"/>
        <end position="386"/>
    </location>
</feature>
<dbReference type="GO" id="GO:0008270">
    <property type="term" value="F:zinc ion binding"/>
    <property type="evidence" value="ECO:0007669"/>
    <property type="project" value="UniProtKB-KW"/>
</dbReference>
<dbReference type="PANTHER" id="PTHR12998">
    <property type="entry name" value="TRNA:M(4)X MODIFICATION ENZYME TRM13 HOMOLOG"/>
    <property type="match status" value="1"/>
</dbReference>
<feature type="compositionally biased region" description="Polar residues" evidence="13">
    <location>
        <begin position="1125"/>
        <end position="1144"/>
    </location>
</feature>
<dbReference type="Pfam" id="PF05206">
    <property type="entry name" value="TRM13"/>
    <property type="match status" value="1"/>
</dbReference>
<feature type="compositionally biased region" description="Low complexity" evidence="13">
    <location>
        <begin position="1072"/>
        <end position="1108"/>
    </location>
</feature>
<name>A0A2C6KLT1_9APIC</name>
<keyword evidence="7 12" id="KW-0863">Zinc-finger</keyword>
<feature type="compositionally biased region" description="Basic and acidic residues" evidence="13">
    <location>
        <begin position="1161"/>
        <end position="1185"/>
    </location>
</feature>
<dbReference type="InterPro" id="IPR039044">
    <property type="entry name" value="Trm13"/>
</dbReference>
<feature type="compositionally biased region" description="Low complexity" evidence="13">
    <location>
        <begin position="278"/>
        <end position="303"/>
    </location>
</feature>
<evidence type="ECO:0000256" key="3">
    <source>
        <dbReference type="ARBA" id="ARBA00022679"/>
    </source>
</evidence>
<dbReference type="Proteomes" id="UP000221165">
    <property type="component" value="Unassembled WGS sequence"/>
</dbReference>
<feature type="region of interest" description="Disordered" evidence="13">
    <location>
        <begin position="1067"/>
        <end position="1186"/>
    </location>
</feature>
<evidence type="ECO:0000256" key="11">
    <source>
        <dbReference type="ARBA" id="ARBA00049393"/>
    </source>
</evidence>
<feature type="compositionally biased region" description="Low complexity" evidence="13">
    <location>
        <begin position="554"/>
        <end position="565"/>
    </location>
</feature>
<keyword evidence="8 12" id="KW-0862">Zinc</keyword>
<dbReference type="GeneID" id="94431446"/>
<dbReference type="PANTHER" id="PTHR12998:SF0">
    <property type="entry name" value="TRNA:M(4)X MODIFICATION ENZYME TRM13 HOMOLOG"/>
    <property type="match status" value="1"/>
</dbReference>
<keyword evidence="6 12" id="KW-0479">Metal-binding</keyword>
<evidence type="ECO:0000256" key="13">
    <source>
        <dbReference type="SAM" id="MobiDB-lite"/>
    </source>
</evidence>
<evidence type="ECO:0000256" key="9">
    <source>
        <dbReference type="ARBA" id="ARBA00048165"/>
    </source>
</evidence>
<evidence type="ECO:0000313" key="15">
    <source>
        <dbReference type="EMBL" id="PHJ18079.1"/>
    </source>
</evidence>
<feature type="compositionally biased region" description="Polar residues" evidence="13">
    <location>
        <begin position="834"/>
        <end position="843"/>
    </location>
</feature>
<comment type="similarity">
    <text evidence="1 12">Belongs to the methyltransferase TRM13 family.</text>
</comment>
<dbReference type="GO" id="GO:0106050">
    <property type="term" value="F:tRNA 2'-O-methyltransferase activity"/>
    <property type="evidence" value="ECO:0007669"/>
    <property type="project" value="UniProtKB-UniRule"/>
</dbReference>
<accession>A0A2C6KLT1</accession>
<evidence type="ECO:0000256" key="12">
    <source>
        <dbReference type="RuleBase" id="RU367103"/>
    </source>
</evidence>
<comment type="caution">
    <text evidence="15">The sequence shown here is derived from an EMBL/GenBank/DDBJ whole genome shotgun (WGS) entry which is preliminary data.</text>
</comment>
<dbReference type="Pfam" id="PF05253">
    <property type="entry name" value="zf-U11-48K"/>
    <property type="match status" value="1"/>
</dbReference>
<dbReference type="OrthoDB" id="258806at2759"/>
<sequence>MSVLIMEKERENKKDGDEESDARNSSRLPLLSSTVRDRKLPEMEPSIDITVKRDEEKKEDPKETGAKVADREAEEEKKGAKDKKNKKALNNMPLDLHLLGKNLDPCHHDSHHSQDVRQRIPCPIDPLHDIYLTKLSAHVKKCTKIRDLAYSHLFPFVLPQCNLSLFSLSQQSETHEGREQDNERTRQAREGEETEEKQKDENMTGIVSQTSHSANHHIPDRNVLRDKEKKEEDEASLVKKNGDNRTASHSHHNSLRQSTPDHASQDTHYVSPLSNATSPSEPSSSASSSPSEPSSSSSSSSPCLPSSCSPCLFEDLDALHCRVVHAVIQCCQHLSLSPSPFLSPSRLISPNRSSDQTSFPSPNSTSSSSPPSPSPYPFFSSPSSTSQMNSSHQDKEEKELSRDVSLPKKAQQKRKSEEDLEDSSSAMKDSVTTERKEETCSMRDTWSRLYPAEELVEGLIYTGDKKRKKTESSRRIAVDQNSDTSSKIEGTGDLVTNKTEETEKENEETIMNNETNQEEEEEELERKKKVLVFMDCVRRASQVTVNQRQRHHTTTTPTSTTTTSTRQSDLRGDQNKKEEEKQENRNGGTHKNDISSSSSSLSSALNILSPSSSPAFPKRMRTPTCPSSSSSLSVDSSVMREVHRALRRLDKHELQNAELVAMCALSRFLPFDQESLGRLLVIELGAGKAALTRWLASWVSAVRGTASLSSPREVDSYLGKIVYPSSYKKDSKTSFNTENPLFASSHTGTNGSEEVQNKEIATTTRERPLFANGYAKDNDEEGDEDKEDRLVQSAKIESGEEDEGQTSPDSKEMQEPCQQRNEETDKEEEKENGVDSSHGSLSHSGVCRKKKRKSIDLFFDQEISLQRGESRTMNSSSLHETNHTKQGEKSSRKKTSAPTRFLVVEREARRNTKEKKDDNLRSISRGKIRSQNPYLYAQQQQQRPYEKKENEEETFSSQKMNEAFTLRQKEDKGDGEEEGDTSRRKKDENDKRDTGFCSEERRKEEEDEEEEETRHVIRLRIDICNFNLSALLRYMILGDTSQLRTPHIPPFFTLLRRYNCRLFPSPSRQPGHPLSSSLSACSLPPSPSPTSSSSCASSSLPHVSSSTPDQLQGGSPPPFSSRSSINQMDLSSGDTRQKGETSSNDARELSTPVLLPGGDNTKGEKKEKKRKEEEKEDQKEEREASVEEYWELTKRLGFKGGEKNMKEIEKCFEDHFLHKPPDTVLGVAKHLCGGGTDIALMCFAKALRSFSETLHSVEREKKIGNETSSLIHPLQPARMKEISPTCSRGMAPSNKEEEEVETDSIDSLKEKKNKNSLSPTLCLPVSLCLCIASCCHHRCDLDSFVGLTYLTSKELGFKTSEFPLLTAATGWATGAVGKKQEIGRLIKRLFDLC</sequence>
<feature type="region of interest" description="Disordered" evidence="13">
    <location>
        <begin position="172"/>
        <end position="303"/>
    </location>
</feature>
<dbReference type="EC" id="2.1.1.225" evidence="12"/>
<feature type="compositionally biased region" description="Basic and acidic residues" evidence="13">
    <location>
        <begin position="1"/>
        <end position="24"/>
    </location>
</feature>
<evidence type="ECO:0000256" key="7">
    <source>
        <dbReference type="ARBA" id="ARBA00022771"/>
    </source>
</evidence>
<evidence type="ECO:0000259" key="14">
    <source>
        <dbReference type="PROSITE" id="PS51800"/>
    </source>
</evidence>
<feature type="compositionally biased region" description="Basic and acidic residues" evidence="13">
    <location>
        <begin position="809"/>
        <end position="833"/>
    </location>
</feature>
<comment type="catalytic activity">
    <reaction evidence="11 12">
        <text>adenosine(4) in tRNA(His) + S-adenosyl-L-methionine = 2'-O-methyladenosine(4) in tRNA(His) + S-adenosyl-L-homocysteine + H(+)</text>
        <dbReference type="Rhea" id="RHEA:43196"/>
        <dbReference type="Rhea" id="RHEA-COMP:10401"/>
        <dbReference type="Rhea" id="RHEA-COMP:10402"/>
        <dbReference type="ChEBI" id="CHEBI:15378"/>
        <dbReference type="ChEBI" id="CHEBI:57856"/>
        <dbReference type="ChEBI" id="CHEBI:59789"/>
        <dbReference type="ChEBI" id="CHEBI:74411"/>
        <dbReference type="ChEBI" id="CHEBI:74477"/>
        <dbReference type="EC" id="2.1.1.225"/>
    </reaction>
</comment>
<feature type="compositionally biased region" description="Basic and acidic residues" evidence="13">
    <location>
        <begin position="568"/>
        <end position="584"/>
    </location>
</feature>
<feature type="compositionally biased region" description="Basic and acidic residues" evidence="13">
    <location>
        <begin position="880"/>
        <end position="890"/>
    </location>
</feature>
<feature type="compositionally biased region" description="Low complexity" evidence="13">
    <location>
        <begin position="594"/>
        <end position="615"/>
    </location>
</feature>
<feature type="compositionally biased region" description="Polar residues" evidence="13">
    <location>
        <begin position="479"/>
        <end position="488"/>
    </location>
</feature>
<dbReference type="GO" id="GO:0030488">
    <property type="term" value="P:tRNA methylation"/>
    <property type="evidence" value="ECO:0007669"/>
    <property type="project" value="InterPro"/>
</dbReference>
<evidence type="ECO:0000256" key="2">
    <source>
        <dbReference type="ARBA" id="ARBA00022603"/>
    </source>
</evidence>
<dbReference type="InterPro" id="IPR022776">
    <property type="entry name" value="TRM13/UPF0224_CHHC_Znf_dom"/>
</dbReference>
<feature type="compositionally biased region" description="Low complexity" evidence="13">
    <location>
        <begin position="357"/>
        <end position="369"/>
    </location>
</feature>
<dbReference type="RefSeq" id="XP_067919789.1">
    <property type="nucleotide sequence ID" value="XM_068068235.1"/>
</dbReference>
<feature type="compositionally biased region" description="Basic and acidic residues" evidence="13">
    <location>
        <begin position="50"/>
        <end position="79"/>
    </location>
</feature>
<reference evidence="15 16" key="1">
    <citation type="journal article" date="2017" name="Int. J. Parasitol.">
        <title>The genome of the protozoan parasite Cystoisospora suis and a reverse vaccinology approach to identify vaccine candidates.</title>
        <authorList>
            <person name="Palmieri N."/>
            <person name="Shrestha A."/>
            <person name="Ruttkowski B."/>
            <person name="Beck T."/>
            <person name="Vogl C."/>
            <person name="Tomley F."/>
            <person name="Blake D.P."/>
            <person name="Joachim A."/>
        </authorList>
    </citation>
    <scope>NUCLEOTIDE SEQUENCE [LARGE SCALE GENOMIC DNA]</scope>
    <source>
        <strain evidence="15 16">Wien I</strain>
    </source>
</reference>
<feature type="region of interest" description="Disordered" evidence="13">
    <location>
        <begin position="1"/>
        <end position="90"/>
    </location>
</feature>
<feature type="region of interest" description="Disordered" evidence="13">
    <location>
        <begin position="1282"/>
        <end position="1306"/>
    </location>
</feature>
<feature type="compositionally biased region" description="Basic and acidic residues" evidence="13">
    <location>
        <begin position="431"/>
        <end position="441"/>
    </location>
</feature>
<feature type="compositionally biased region" description="Basic and acidic residues" evidence="13">
    <location>
        <begin position="173"/>
        <end position="202"/>
    </location>
</feature>
<feature type="region of interest" description="Disordered" evidence="13">
    <location>
        <begin position="346"/>
        <end position="445"/>
    </location>
</feature>
<keyword evidence="3 12" id="KW-0808">Transferase</keyword>
<evidence type="ECO:0000256" key="4">
    <source>
        <dbReference type="ARBA" id="ARBA00022691"/>
    </source>
</evidence>
<dbReference type="VEuPathDB" id="ToxoDB:CSUI_008096"/>
<feature type="compositionally biased region" description="Basic and acidic residues" evidence="13">
    <location>
        <begin position="217"/>
        <end position="243"/>
    </location>
</feature>
<keyword evidence="5 12" id="KW-0819">tRNA processing</keyword>
<dbReference type="EMBL" id="MIGC01004433">
    <property type="protein sequence ID" value="PHJ18079.1"/>
    <property type="molecule type" value="Genomic_DNA"/>
</dbReference>
<evidence type="ECO:0000256" key="8">
    <source>
        <dbReference type="ARBA" id="ARBA00022833"/>
    </source>
</evidence>
<feature type="compositionally biased region" description="Polar residues" evidence="13">
    <location>
        <begin position="255"/>
        <end position="277"/>
    </location>
</feature>
<keyword evidence="16" id="KW-1185">Reference proteome</keyword>
<feature type="region of interest" description="Disordered" evidence="13">
    <location>
        <begin position="543"/>
        <end position="634"/>
    </location>
</feature>
<feature type="region of interest" description="Disordered" evidence="13">
    <location>
        <begin position="729"/>
        <end position="1014"/>
    </location>
</feature>
<feature type="non-terminal residue" evidence="15">
    <location>
        <position position="1393"/>
    </location>
</feature>
<comment type="function">
    <text evidence="12">tRNA methylase which 2'-O-methylates cytidine(4) in tRNA(Pro) and tRNA(Gly)(GCC), and adenosine(4) in tRNA(His).</text>
</comment>
<evidence type="ECO:0000256" key="1">
    <source>
        <dbReference type="ARBA" id="ARBA00005265"/>
    </source>
</evidence>
<feature type="compositionally biased region" description="Polar residues" evidence="13">
    <location>
        <begin position="733"/>
        <end position="763"/>
    </location>
</feature>
<dbReference type="PROSITE" id="PS51800">
    <property type="entry name" value="ZF_CHHC_U11_48K"/>
    <property type="match status" value="1"/>
</dbReference>
<feature type="compositionally biased region" description="Basic and acidic residues" evidence="13">
    <location>
        <begin position="980"/>
        <end position="1004"/>
    </location>
</feature>
<evidence type="ECO:0000313" key="16">
    <source>
        <dbReference type="Proteomes" id="UP000221165"/>
    </source>
</evidence>
<dbReference type="InterPro" id="IPR007871">
    <property type="entry name" value="Methyltransferase_TRM13"/>
</dbReference>
<proteinExistence type="inferred from homology"/>